<feature type="domain" description="Mannitol dehydrogenase N-terminal" evidence="8">
    <location>
        <begin position="35"/>
        <end position="286"/>
    </location>
</feature>
<dbReference type="InterPro" id="IPR036291">
    <property type="entry name" value="NAD(P)-bd_dom_sf"/>
</dbReference>
<name>A0A0U5GP51_ASPCI</name>
<dbReference type="InterPro" id="IPR013328">
    <property type="entry name" value="6PGD_dom2"/>
</dbReference>
<dbReference type="PANTHER" id="PTHR43362:SF1">
    <property type="entry name" value="MANNITOL DEHYDROGENASE 2-RELATED"/>
    <property type="match status" value="1"/>
</dbReference>
<dbReference type="STRING" id="454130.A0A0U5GP51"/>
<evidence type="ECO:0000256" key="2">
    <source>
        <dbReference type="ARBA" id="ARBA00011245"/>
    </source>
</evidence>
<dbReference type="Gene3D" id="1.10.1040.10">
    <property type="entry name" value="N-(1-d-carboxylethyl)-l-norvaline Dehydrogenase, domain 2"/>
    <property type="match status" value="1"/>
</dbReference>
<protein>
    <recommendedName>
        <fullName evidence="6">Mannitol 2-dehydrogenase</fullName>
        <ecNumber evidence="5">1.1.1.67</ecNumber>
    </recommendedName>
</protein>
<evidence type="ECO:0000256" key="6">
    <source>
        <dbReference type="ARBA" id="ARBA00040250"/>
    </source>
</evidence>
<evidence type="ECO:0000313" key="10">
    <source>
        <dbReference type="EMBL" id="CEN60927.1"/>
    </source>
</evidence>
<evidence type="ECO:0000256" key="4">
    <source>
        <dbReference type="ARBA" id="ARBA00023027"/>
    </source>
</evidence>
<proteinExistence type="inferred from homology"/>
<dbReference type="InterPro" id="IPR050988">
    <property type="entry name" value="Mannitol_DH/Oxidoreductase"/>
</dbReference>
<dbReference type="GO" id="GO:0050086">
    <property type="term" value="F:mannitol 2-dehydrogenase activity"/>
    <property type="evidence" value="ECO:0007669"/>
    <property type="project" value="UniProtKB-EC"/>
</dbReference>
<reference evidence="11" key="1">
    <citation type="journal article" date="2016" name="Genome Announc.">
        <title>Draft genome sequences of fungus Aspergillus calidoustus.</title>
        <authorList>
            <person name="Horn F."/>
            <person name="Linde J."/>
            <person name="Mattern D.J."/>
            <person name="Walther G."/>
            <person name="Guthke R."/>
            <person name="Scherlach K."/>
            <person name="Martin K."/>
            <person name="Brakhage A.A."/>
            <person name="Petzke L."/>
            <person name="Valiante V."/>
        </authorList>
    </citation>
    <scope>NUCLEOTIDE SEQUENCE [LARGE SCALE GENOMIC DNA]</scope>
    <source>
        <strain evidence="11">SF006504</strain>
    </source>
</reference>
<dbReference type="FunFam" id="1.10.1040.10:FF:000028">
    <property type="entry name" value="Mannitol 2-dehydrogenase"/>
    <property type="match status" value="1"/>
</dbReference>
<dbReference type="GO" id="GO:0046029">
    <property type="term" value="F:mannitol dehydrogenase activity"/>
    <property type="evidence" value="ECO:0007669"/>
    <property type="project" value="TreeGrafter"/>
</dbReference>
<dbReference type="Pfam" id="PF01232">
    <property type="entry name" value="Mannitol_dh"/>
    <property type="match status" value="1"/>
</dbReference>
<evidence type="ECO:0000313" key="11">
    <source>
        <dbReference type="Proteomes" id="UP000054771"/>
    </source>
</evidence>
<dbReference type="InterPro" id="IPR013118">
    <property type="entry name" value="Mannitol_DH_C"/>
</dbReference>
<dbReference type="InterPro" id="IPR013131">
    <property type="entry name" value="Mannitol_DH_N"/>
</dbReference>
<accession>A0A0U5GP51</accession>
<keyword evidence="11" id="KW-1185">Reference proteome</keyword>
<keyword evidence="3" id="KW-0560">Oxidoreductase</keyword>
<dbReference type="SUPFAM" id="SSF48179">
    <property type="entry name" value="6-phosphogluconate dehydrogenase C-terminal domain-like"/>
    <property type="match status" value="1"/>
</dbReference>
<evidence type="ECO:0000256" key="3">
    <source>
        <dbReference type="ARBA" id="ARBA00023002"/>
    </source>
</evidence>
<dbReference type="Gene3D" id="3.40.50.720">
    <property type="entry name" value="NAD(P)-binding Rossmann-like Domain"/>
    <property type="match status" value="1"/>
</dbReference>
<dbReference type="PANTHER" id="PTHR43362">
    <property type="entry name" value="MANNITOL DEHYDROGENASE DSF1-RELATED"/>
    <property type="match status" value="1"/>
</dbReference>
<dbReference type="InterPro" id="IPR000669">
    <property type="entry name" value="Mannitol_DH"/>
</dbReference>
<sequence>MPPLKLNARNLPQILAAGRNIRGPTYRRNGAVKEGIVHIGVGGFHRAHLAVYMDKLLQQQKANEYAICGVGLTPFDSKMRDALASQDHLYTVIERSGKGSLAHVVGSINSYLFAPENREAVIAKMAHHDTKIVSLTITESGYYYNENTHELQAEHPDIQFDLNPANEKSPRTTFGFLYAALARRRQQGLRPFTVLSCDNMQKNGSITRHMLESFARLRNPQVATWIAEQGAFPNSMVDRITPQTAPADIKTLADDFGIEDAWPVVTEPFMDWVVEDHFSDGRPEFESAGVKVVKNVHDVEQFEKHKLRLLNGSHSAIGYPGQLAGFKYVHEVLENPLFRKFLVQMMHEEVKPLLPMIPGVSIDEYCNTLIERFENPTIKDQLPRICLNASGKIPQFIMPSIAEAIWETKPFKRLCFVAAAWFRYINGIDDSGAKFEVDDPMREELQAKARAGGSDPSPLLSIKTLFGDDLRGDKRFLQEITKAMQAIERDGIMKTLPKYID</sequence>
<evidence type="ECO:0000259" key="9">
    <source>
        <dbReference type="Pfam" id="PF08125"/>
    </source>
</evidence>
<dbReference type="FunFam" id="3.40.50.720:FF:000129">
    <property type="entry name" value="D-mannonate oxidoreductase"/>
    <property type="match status" value="1"/>
</dbReference>
<dbReference type="OrthoDB" id="418169at2759"/>
<evidence type="ECO:0000256" key="5">
    <source>
        <dbReference type="ARBA" id="ARBA00038970"/>
    </source>
</evidence>
<organism evidence="10 11">
    <name type="scientific">Aspergillus calidoustus</name>
    <dbReference type="NCBI Taxonomy" id="454130"/>
    <lineage>
        <taxon>Eukaryota</taxon>
        <taxon>Fungi</taxon>
        <taxon>Dikarya</taxon>
        <taxon>Ascomycota</taxon>
        <taxon>Pezizomycotina</taxon>
        <taxon>Eurotiomycetes</taxon>
        <taxon>Eurotiomycetidae</taxon>
        <taxon>Eurotiales</taxon>
        <taxon>Aspergillaceae</taxon>
        <taxon>Aspergillus</taxon>
        <taxon>Aspergillus subgen. Nidulantes</taxon>
    </lineage>
</organism>
<dbReference type="OMA" id="IVASWAR"/>
<gene>
    <name evidence="10" type="ORF">ASPCAL07598</name>
</gene>
<evidence type="ECO:0000256" key="7">
    <source>
        <dbReference type="ARBA" id="ARBA00047733"/>
    </source>
</evidence>
<dbReference type="Pfam" id="PF08125">
    <property type="entry name" value="Mannitol_dh_C"/>
    <property type="match status" value="1"/>
</dbReference>
<feature type="domain" description="Mannitol dehydrogenase C-terminal" evidence="9">
    <location>
        <begin position="298"/>
        <end position="487"/>
    </location>
</feature>
<keyword evidence="4" id="KW-0520">NAD</keyword>
<comment type="subunit">
    <text evidence="2">Monomer.</text>
</comment>
<comment type="similarity">
    <text evidence="1">Belongs to the mannitol dehydrogenase family.</text>
</comment>
<dbReference type="InterPro" id="IPR008927">
    <property type="entry name" value="6-PGluconate_DH-like_C_sf"/>
</dbReference>
<dbReference type="AlphaFoldDB" id="A0A0U5GP51"/>
<dbReference type="Proteomes" id="UP000054771">
    <property type="component" value="Unassembled WGS sequence"/>
</dbReference>
<evidence type="ECO:0000259" key="8">
    <source>
        <dbReference type="Pfam" id="PF01232"/>
    </source>
</evidence>
<dbReference type="PRINTS" id="PR00084">
    <property type="entry name" value="MTLDHDRGNASE"/>
</dbReference>
<evidence type="ECO:0000256" key="1">
    <source>
        <dbReference type="ARBA" id="ARBA00006541"/>
    </source>
</evidence>
<dbReference type="EC" id="1.1.1.67" evidence="5"/>
<dbReference type="SUPFAM" id="SSF51735">
    <property type="entry name" value="NAD(P)-binding Rossmann-fold domains"/>
    <property type="match status" value="1"/>
</dbReference>
<comment type="catalytic activity">
    <reaction evidence="7">
        <text>D-mannitol + NAD(+) = D-fructose + NADH + H(+)</text>
        <dbReference type="Rhea" id="RHEA:12084"/>
        <dbReference type="ChEBI" id="CHEBI:15378"/>
        <dbReference type="ChEBI" id="CHEBI:16899"/>
        <dbReference type="ChEBI" id="CHEBI:37721"/>
        <dbReference type="ChEBI" id="CHEBI:57540"/>
        <dbReference type="ChEBI" id="CHEBI:57945"/>
        <dbReference type="EC" id="1.1.1.67"/>
    </reaction>
</comment>
<dbReference type="EMBL" id="CDMC01000006">
    <property type="protein sequence ID" value="CEN60927.1"/>
    <property type="molecule type" value="Genomic_DNA"/>
</dbReference>